<reference evidence="2" key="1">
    <citation type="submission" date="2022-08" db="EMBL/GenBank/DDBJ databases">
        <authorList>
            <person name="Deng Y."/>
            <person name="Han X.-F."/>
            <person name="Zhang Y.-Q."/>
        </authorList>
    </citation>
    <scope>NUCLEOTIDE SEQUENCE</scope>
    <source>
        <strain evidence="2">CPCC 203407</strain>
    </source>
</reference>
<accession>A0AA42BTP1</accession>
<evidence type="ECO:0000313" key="3">
    <source>
        <dbReference type="Proteomes" id="UP001165587"/>
    </source>
</evidence>
<feature type="chain" id="PRO_5041315826" description="Lipoprotein" evidence="1">
    <location>
        <begin position="28"/>
        <end position="166"/>
    </location>
</feature>
<name>A0AA42BTP1_9MICO</name>
<organism evidence="2 3">
    <name type="scientific">Herbiconiux oxytropis</name>
    <dbReference type="NCBI Taxonomy" id="2970915"/>
    <lineage>
        <taxon>Bacteria</taxon>
        <taxon>Bacillati</taxon>
        <taxon>Actinomycetota</taxon>
        <taxon>Actinomycetes</taxon>
        <taxon>Micrococcales</taxon>
        <taxon>Microbacteriaceae</taxon>
        <taxon>Herbiconiux</taxon>
    </lineage>
</organism>
<comment type="caution">
    <text evidence="2">The sequence shown here is derived from an EMBL/GenBank/DDBJ whole genome shotgun (WGS) entry which is preliminary data.</text>
</comment>
<gene>
    <name evidence="2" type="ORF">N1028_01430</name>
</gene>
<evidence type="ECO:0000256" key="1">
    <source>
        <dbReference type="SAM" id="SignalP"/>
    </source>
</evidence>
<dbReference type="EMBL" id="JANLCK010000001">
    <property type="protein sequence ID" value="MCS5724549.1"/>
    <property type="molecule type" value="Genomic_DNA"/>
</dbReference>
<keyword evidence="1" id="KW-0732">Signal</keyword>
<dbReference type="PROSITE" id="PS51257">
    <property type="entry name" value="PROKAR_LIPOPROTEIN"/>
    <property type="match status" value="1"/>
</dbReference>
<protein>
    <recommendedName>
        <fullName evidence="4">Lipoprotein</fullName>
    </recommendedName>
</protein>
<feature type="signal peptide" evidence="1">
    <location>
        <begin position="1"/>
        <end position="27"/>
    </location>
</feature>
<dbReference type="RefSeq" id="WP_259524973.1">
    <property type="nucleotide sequence ID" value="NZ_JANLCK010000001.1"/>
</dbReference>
<keyword evidence="3" id="KW-1185">Reference proteome</keyword>
<dbReference type="Proteomes" id="UP001165587">
    <property type="component" value="Unassembled WGS sequence"/>
</dbReference>
<evidence type="ECO:0008006" key="4">
    <source>
        <dbReference type="Google" id="ProtNLM"/>
    </source>
</evidence>
<evidence type="ECO:0000313" key="2">
    <source>
        <dbReference type="EMBL" id="MCS5724549.1"/>
    </source>
</evidence>
<sequence>MQIRKCSIVVAGALGLVAAGLSGCANTAAVADEATSPEYSASADQAEAMADGVVDRAEYRAGFARFQACMAESGYAVDVLDDSGTIIDARYLAEATDDGTDARCYQTEFRDVDESWQVAHQDELADGALLDACLRENGLAVPETRHEKVMALAEAGVDFGSCLGEE</sequence>
<dbReference type="AlphaFoldDB" id="A0AA42BTP1"/>
<proteinExistence type="predicted"/>